<dbReference type="InterPro" id="IPR032675">
    <property type="entry name" value="LRR_dom_sf"/>
</dbReference>
<evidence type="ECO:0000256" key="8">
    <source>
        <dbReference type="ARBA" id="ARBA00022989"/>
    </source>
</evidence>
<keyword evidence="15" id="KW-1185">Reference proteome</keyword>
<keyword evidence="6" id="KW-0677">Repeat</keyword>
<organism evidence="14 15">
    <name type="scientific">Strongylocentrotus purpuratus</name>
    <name type="common">Purple sea urchin</name>
    <dbReference type="NCBI Taxonomy" id="7668"/>
    <lineage>
        <taxon>Eukaryota</taxon>
        <taxon>Metazoa</taxon>
        <taxon>Echinodermata</taxon>
        <taxon>Eleutherozoa</taxon>
        <taxon>Echinozoa</taxon>
        <taxon>Echinoidea</taxon>
        <taxon>Euechinoidea</taxon>
        <taxon>Echinacea</taxon>
        <taxon>Camarodonta</taxon>
        <taxon>Echinidea</taxon>
        <taxon>Strongylocentrotidae</taxon>
        <taxon>Strongylocentrotus</taxon>
    </lineage>
</organism>
<evidence type="ECO:0000256" key="9">
    <source>
        <dbReference type="ARBA" id="ARBA00023136"/>
    </source>
</evidence>
<keyword evidence="4" id="KW-0433">Leucine-rich repeat</keyword>
<evidence type="ECO:0000259" key="13">
    <source>
        <dbReference type="PROSITE" id="PS50104"/>
    </source>
</evidence>
<keyword evidence="8 12" id="KW-1133">Transmembrane helix</keyword>
<evidence type="ECO:0000313" key="14">
    <source>
        <dbReference type="EnsemblMetazoa" id="XP_001185843"/>
    </source>
</evidence>
<dbReference type="Pfam" id="PF13855">
    <property type="entry name" value="LRR_8"/>
    <property type="match status" value="1"/>
</dbReference>
<evidence type="ECO:0000256" key="6">
    <source>
        <dbReference type="ARBA" id="ARBA00022737"/>
    </source>
</evidence>
<dbReference type="InterPro" id="IPR031283">
    <property type="entry name" value="AMIGO"/>
</dbReference>
<comment type="subcellular location">
    <subcellularLocation>
        <location evidence="1">Membrane</location>
        <topology evidence="1">Single-pass type I membrane protein</topology>
    </subcellularLocation>
</comment>
<dbReference type="Pfam" id="PF00560">
    <property type="entry name" value="LRR_1"/>
    <property type="match status" value="1"/>
</dbReference>
<dbReference type="AlphaFoldDB" id="A0A7M7G3U6"/>
<dbReference type="GO" id="GO:0007165">
    <property type="term" value="P:signal transduction"/>
    <property type="evidence" value="ECO:0007669"/>
    <property type="project" value="InterPro"/>
</dbReference>
<evidence type="ECO:0000256" key="11">
    <source>
        <dbReference type="ARBA" id="ARBA00023319"/>
    </source>
</evidence>
<evidence type="ECO:0000256" key="7">
    <source>
        <dbReference type="ARBA" id="ARBA00022889"/>
    </source>
</evidence>
<dbReference type="InterPro" id="IPR035897">
    <property type="entry name" value="Toll_tir_struct_dom_sf"/>
</dbReference>
<dbReference type="SUPFAM" id="SSF52200">
    <property type="entry name" value="Toll/Interleukin receptor TIR domain"/>
    <property type="match status" value="1"/>
</dbReference>
<reference evidence="15" key="1">
    <citation type="submission" date="2015-02" db="EMBL/GenBank/DDBJ databases">
        <title>Genome sequencing for Strongylocentrotus purpuratus.</title>
        <authorList>
            <person name="Murali S."/>
            <person name="Liu Y."/>
            <person name="Vee V."/>
            <person name="English A."/>
            <person name="Wang M."/>
            <person name="Skinner E."/>
            <person name="Han Y."/>
            <person name="Muzny D.M."/>
            <person name="Worley K.C."/>
            <person name="Gibbs R.A."/>
        </authorList>
    </citation>
    <scope>NUCLEOTIDE SEQUENCE</scope>
</reference>
<dbReference type="PANTHER" id="PTHR24368:SF210">
    <property type="entry name" value="SURFACE ANTIGEN BSPA-LIKE"/>
    <property type="match status" value="1"/>
</dbReference>
<dbReference type="PANTHER" id="PTHR24368">
    <property type="entry name" value="AMPHOTERIN-INDUCED PROTEIN"/>
    <property type="match status" value="1"/>
</dbReference>
<dbReference type="KEGG" id="spu:754483"/>
<keyword evidence="9 12" id="KW-0472">Membrane</keyword>
<sequence length="576" mass="67273">MVSPRQEIRPHDEHGLTTIAGHVNGTLKRYSCSVYFLSKMAECSYRQLKDVPNNLINDLRSLDLSSNFIRSLWNTSFLRYSLLEKLDLSNNLIGFIDLATFFPVDQLTSLTLNHNPIFTLPGSDIFQESKRLSSLSLKYCNLSYFPNETLGFLPQLQSLDLRGNELTYINISKCPKRTLNQVVFSGNAFQEISADVLNFPCRTGQLYLGGNNYRKIDADVVAEFPIFVLVLEFTTLNPEVWKDLFTGIAQSEIVGMYLLMAFNDVSRDFFDPLRGKRLSYLLLQQKAYPFQCYPSIFANLTSVYNMALWTFHIGVLEPAFFDGMKELRILTFRRTQIERVNLSGSSWKIDLRELNLSENNLRNLGPFAFKAVFFAVIFVIFIIFVYHFRWQLRYKHFLLRLAILGYREILDKNDREDYDFDVYVISTDDDENWIHDQLKPSFQRFLPYYKRSRNVFTEDDLPLGMHRTEAVDHVLTRSFKILVLVNKAACADDWFLTCFRMAMDQVADTQTENIIVVFLENIEEDEMPLNVRLYMGGQGPYVEWVEDDDEGQKYFWKRLEKCLSVNRKRNHLIPAE</sequence>
<dbReference type="RefSeq" id="XP_001185843.2">
    <property type="nucleotide sequence ID" value="XM_001185843.2"/>
</dbReference>
<keyword evidence="5 12" id="KW-0812">Transmembrane</keyword>
<evidence type="ECO:0000256" key="2">
    <source>
        <dbReference type="ARBA" id="ARBA00005670"/>
    </source>
</evidence>
<keyword evidence="10" id="KW-0325">Glycoprotein</keyword>
<dbReference type="PROSITE" id="PS50104">
    <property type="entry name" value="TIR"/>
    <property type="match status" value="1"/>
</dbReference>
<evidence type="ECO:0000256" key="4">
    <source>
        <dbReference type="ARBA" id="ARBA00022614"/>
    </source>
</evidence>
<proteinExistence type="inferred from homology"/>
<protein>
    <recommendedName>
        <fullName evidence="13">TIR domain-containing protein</fullName>
    </recommendedName>
</protein>
<reference evidence="14" key="2">
    <citation type="submission" date="2021-01" db="UniProtKB">
        <authorList>
            <consortium name="EnsemblMetazoa"/>
        </authorList>
    </citation>
    <scope>IDENTIFICATION</scope>
</reference>
<comment type="similarity">
    <text evidence="3">Belongs to the Toll-like receptor family.</text>
</comment>
<dbReference type="SUPFAM" id="SSF52058">
    <property type="entry name" value="L domain-like"/>
    <property type="match status" value="1"/>
</dbReference>
<evidence type="ECO:0000256" key="5">
    <source>
        <dbReference type="ARBA" id="ARBA00022692"/>
    </source>
</evidence>
<dbReference type="Pfam" id="PF01582">
    <property type="entry name" value="TIR"/>
    <property type="match status" value="1"/>
</dbReference>
<dbReference type="InParanoid" id="A0A7M7G3U6"/>
<dbReference type="PROSITE" id="PS51450">
    <property type="entry name" value="LRR"/>
    <property type="match status" value="2"/>
</dbReference>
<dbReference type="Proteomes" id="UP000007110">
    <property type="component" value="Unassembled WGS sequence"/>
</dbReference>
<comment type="similarity">
    <text evidence="2">Belongs to the immunoglobulin superfamily. AMIGO family.</text>
</comment>
<dbReference type="OrthoDB" id="676979at2759"/>
<keyword evidence="11" id="KW-0393">Immunoglobulin domain</keyword>
<evidence type="ECO:0000256" key="10">
    <source>
        <dbReference type="ARBA" id="ARBA00023180"/>
    </source>
</evidence>
<name>A0A7M7G3U6_STRPU</name>
<accession>A0A7M7G3U6</accession>
<evidence type="ECO:0000256" key="3">
    <source>
        <dbReference type="ARBA" id="ARBA00009634"/>
    </source>
</evidence>
<evidence type="ECO:0000256" key="1">
    <source>
        <dbReference type="ARBA" id="ARBA00004479"/>
    </source>
</evidence>
<dbReference type="Gene3D" id="3.80.10.10">
    <property type="entry name" value="Ribonuclease Inhibitor"/>
    <property type="match status" value="1"/>
</dbReference>
<dbReference type="InterPro" id="IPR001611">
    <property type="entry name" value="Leu-rich_rpt"/>
</dbReference>
<dbReference type="GO" id="GO:0007155">
    <property type="term" value="P:cell adhesion"/>
    <property type="evidence" value="ECO:0007669"/>
    <property type="project" value="UniProtKB-KW"/>
</dbReference>
<dbReference type="SMART" id="SM00369">
    <property type="entry name" value="LRR_TYP"/>
    <property type="match status" value="5"/>
</dbReference>
<dbReference type="EnsemblMetazoa" id="XM_001185843">
    <property type="protein sequence ID" value="XP_001185843"/>
    <property type="gene ID" value="LOC754483"/>
</dbReference>
<evidence type="ECO:0000256" key="12">
    <source>
        <dbReference type="SAM" id="Phobius"/>
    </source>
</evidence>
<feature type="transmembrane region" description="Helical" evidence="12">
    <location>
        <begin position="367"/>
        <end position="388"/>
    </location>
</feature>
<feature type="domain" description="TIR" evidence="13">
    <location>
        <begin position="418"/>
        <end position="563"/>
    </location>
</feature>
<evidence type="ECO:0000313" key="15">
    <source>
        <dbReference type="Proteomes" id="UP000007110"/>
    </source>
</evidence>
<dbReference type="InterPro" id="IPR000157">
    <property type="entry name" value="TIR_dom"/>
</dbReference>
<dbReference type="GO" id="GO:0016020">
    <property type="term" value="C:membrane"/>
    <property type="evidence" value="ECO:0007669"/>
    <property type="project" value="UniProtKB-SubCell"/>
</dbReference>
<keyword evidence="7" id="KW-0130">Cell adhesion</keyword>
<dbReference type="GeneID" id="754483"/>
<dbReference type="Gene3D" id="3.40.50.10140">
    <property type="entry name" value="Toll/interleukin-1 receptor homology (TIR) domain"/>
    <property type="match status" value="1"/>
</dbReference>
<dbReference type="InterPro" id="IPR003591">
    <property type="entry name" value="Leu-rich_rpt_typical-subtyp"/>
</dbReference>